<dbReference type="Proteomes" id="UP001589858">
    <property type="component" value="Unassembled WGS sequence"/>
</dbReference>
<sequence length="321" mass="35531">MPGEGEGIELQAARWVDRMNSPVLDAADAAAFDRWILADPRHCDSYARLSALWHCEGLAQGMACAAGEVEAAAEEDEVPSAHWSTPRYTRMAAFLAMAGCAVLVAMLMPAMLVRESRFSTPRGVTRDVVLADGSRVRLDGDTRIRFRITPWSRQVELARGEAFFDVAHESWRSFTVDTGTARISVLGTAFDVDRVDAATHVIQVYRGLVSVEAGAGREWRLPAGTGLELIGQRVRSLRDVTGTRPAWTDGWYEANDTPIWQLIQHVNRNAAHPIVLADAGLGELQVTGRFRTARPEEVLDAIGALHDLRWQRMADRYLVVR</sequence>
<comment type="caution">
    <text evidence="4">The sequence shown here is derived from an EMBL/GenBank/DDBJ whole genome shotgun (WGS) entry which is preliminary data.</text>
</comment>
<accession>A0ABV6S4A9</accession>
<dbReference type="PIRSF" id="PIRSF018266">
    <property type="entry name" value="FecR"/>
    <property type="match status" value="1"/>
</dbReference>
<dbReference type="EMBL" id="JBHLTM010000026">
    <property type="protein sequence ID" value="MFC0684075.1"/>
    <property type="molecule type" value="Genomic_DNA"/>
</dbReference>
<proteinExistence type="predicted"/>
<evidence type="ECO:0000256" key="1">
    <source>
        <dbReference type="SAM" id="Phobius"/>
    </source>
</evidence>
<dbReference type="InterPro" id="IPR032623">
    <property type="entry name" value="FecR_N"/>
</dbReference>
<dbReference type="RefSeq" id="WP_267218314.1">
    <property type="nucleotide sequence ID" value="NZ_JAPCWC010000001.1"/>
</dbReference>
<keyword evidence="1" id="KW-0812">Transmembrane</keyword>
<keyword evidence="1" id="KW-1133">Transmembrane helix</keyword>
<dbReference type="Pfam" id="PF04773">
    <property type="entry name" value="FecR"/>
    <property type="match status" value="1"/>
</dbReference>
<feature type="domain" description="FecR N-terminal" evidence="3">
    <location>
        <begin position="11"/>
        <end position="52"/>
    </location>
</feature>
<feature type="domain" description="FecR protein" evidence="2">
    <location>
        <begin position="117"/>
        <end position="209"/>
    </location>
</feature>
<dbReference type="InterPro" id="IPR006860">
    <property type="entry name" value="FecR"/>
</dbReference>
<evidence type="ECO:0000313" key="4">
    <source>
        <dbReference type="EMBL" id="MFC0684075.1"/>
    </source>
</evidence>
<gene>
    <name evidence="4" type="ORF">ACFFF8_05675</name>
</gene>
<dbReference type="PANTHER" id="PTHR30273">
    <property type="entry name" value="PERIPLASMIC SIGNAL SENSOR AND SIGMA FACTOR ACTIVATOR FECR-RELATED"/>
    <property type="match status" value="1"/>
</dbReference>
<evidence type="ECO:0000259" key="3">
    <source>
        <dbReference type="Pfam" id="PF16220"/>
    </source>
</evidence>
<evidence type="ECO:0000313" key="5">
    <source>
        <dbReference type="Proteomes" id="UP001589858"/>
    </source>
</evidence>
<keyword evidence="1" id="KW-0472">Membrane</keyword>
<dbReference type="Gene3D" id="3.55.50.30">
    <property type="match status" value="1"/>
</dbReference>
<dbReference type="InterPro" id="IPR012373">
    <property type="entry name" value="Ferrdict_sens_TM"/>
</dbReference>
<dbReference type="Gene3D" id="2.60.120.1440">
    <property type="match status" value="1"/>
</dbReference>
<reference evidence="4 5" key="1">
    <citation type="submission" date="2024-09" db="EMBL/GenBank/DDBJ databases">
        <authorList>
            <person name="Sun Q."/>
            <person name="Mori K."/>
        </authorList>
    </citation>
    <scope>NUCLEOTIDE SEQUENCE [LARGE SCALE GENOMIC DNA]</scope>
    <source>
        <strain evidence="4 5">CICC 11035S</strain>
    </source>
</reference>
<dbReference type="Pfam" id="PF16220">
    <property type="entry name" value="DUF4880"/>
    <property type="match status" value="1"/>
</dbReference>
<dbReference type="PANTHER" id="PTHR30273:SF2">
    <property type="entry name" value="PROTEIN FECR"/>
    <property type="match status" value="1"/>
</dbReference>
<protein>
    <submittedName>
        <fullName evidence="4">FecR domain-containing protein</fullName>
    </submittedName>
</protein>
<evidence type="ECO:0000259" key="2">
    <source>
        <dbReference type="Pfam" id="PF04773"/>
    </source>
</evidence>
<organism evidence="4 5">
    <name type="scientific">Novosphingobium clariflavum</name>
    <dbReference type="NCBI Taxonomy" id="2029884"/>
    <lineage>
        <taxon>Bacteria</taxon>
        <taxon>Pseudomonadati</taxon>
        <taxon>Pseudomonadota</taxon>
        <taxon>Alphaproteobacteria</taxon>
        <taxon>Sphingomonadales</taxon>
        <taxon>Sphingomonadaceae</taxon>
        <taxon>Novosphingobium</taxon>
    </lineage>
</organism>
<name>A0ABV6S4A9_9SPHN</name>
<feature type="transmembrane region" description="Helical" evidence="1">
    <location>
        <begin position="91"/>
        <end position="113"/>
    </location>
</feature>
<keyword evidence="5" id="KW-1185">Reference proteome</keyword>